<dbReference type="Gene3D" id="3.40.50.360">
    <property type="match status" value="1"/>
</dbReference>
<dbReference type="Proteomes" id="UP000283745">
    <property type="component" value="Unassembled WGS sequence"/>
</dbReference>
<dbReference type="NCBIfam" id="NF045594">
    <property type="entry name" value="flavodox_BilS"/>
    <property type="match status" value="1"/>
</dbReference>
<reference evidence="2 3" key="1">
    <citation type="submission" date="2018-08" db="EMBL/GenBank/DDBJ databases">
        <title>A genome reference for cultivated species of the human gut microbiota.</title>
        <authorList>
            <person name="Zou Y."/>
            <person name="Xue W."/>
            <person name="Luo G."/>
        </authorList>
    </citation>
    <scope>NUCLEOTIDE SEQUENCE [LARGE SCALE GENOMIC DNA]</scope>
    <source>
        <strain evidence="2 3">AM28-23</strain>
    </source>
</reference>
<feature type="domain" description="Flavodoxin-like" evidence="1">
    <location>
        <begin position="8"/>
        <end position="165"/>
    </location>
</feature>
<dbReference type="GO" id="GO:0016651">
    <property type="term" value="F:oxidoreductase activity, acting on NAD(P)H"/>
    <property type="evidence" value="ECO:0007669"/>
    <property type="project" value="UniProtKB-ARBA"/>
</dbReference>
<dbReference type="InterPro" id="IPR001226">
    <property type="entry name" value="Flavodoxin_CS"/>
</dbReference>
<proteinExistence type="predicted"/>
<evidence type="ECO:0000313" key="2">
    <source>
        <dbReference type="EMBL" id="RHE36800.1"/>
    </source>
</evidence>
<comment type="caution">
    <text evidence="2">The sequence shown here is derived from an EMBL/GenBank/DDBJ whole genome shotgun (WGS) entry which is preliminary data.</text>
</comment>
<dbReference type="GO" id="GO:0009055">
    <property type="term" value="F:electron transfer activity"/>
    <property type="evidence" value="ECO:0007669"/>
    <property type="project" value="InterPro"/>
</dbReference>
<dbReference type="InterPro" id="IPR054633">
    <property type="entry name" value="BilS"/>
</dbReference>
<accession>A0A414J0K4</accession>
<name>A0A414J0K4_9FIRM</name>
<dbReference type="InterPro" id="IPR029039">
    <property type="entry name" value="Flavoprotein-like_sf"/>
</dbReference>
<gene>
    <name evidence="2" type="ORF">DW740_16265</name>
</gene>
<dbReference type="GO" id="GO:0010181">
    <property type="term" value="F:FMN binding"/>
    <property type="evidence" value="ECO:0007669"/>
    <property type="project" value="InterPro"/>
</dbReference>
<evidence type="ECO:0000313" key="3">
    <source>
        <dbReference type="Proteomes" id="UP000283745"/>
    </source>
</evidence>
<dbReference type="AlphaFoldDB" id="A0A414J0K4"/>
<dbReference type="PROSITE" id="PS00201">
    <property type="entry name" value="FLAVODOXIN"/>
    <property type="match status" value="1"/>
</dbReference>
<dbReference type="InterPro" id="IPR008254">
    <property type="entry name" value="Flavodoxin/NO_synth"/>
</dbReference>
<protein>
    <recommendedName>
        <fullName evidence="1">Flavodoxin-like domain-containing protein</fullName>
    </recommendedName>
</protein>
<evidence type="ECO:0000259" key="1">
    <source>
        <dbReference type="Pfam" id="PF12641"/>
    </source>
</evidence>
<sequence>MNKDRYSIIFNSKTGNTRKLADAIHEALPQENCDLFGAVERDVPTSETLYIGFWTDKGSADKATAELLAKLKNRKIFLFGTAGFGGSEEYFTNILDNVKKLINESNTVVGEYMCQGRMPGSVRARYVKMKEQPDPMPNLDMLIENFDKALSHPDAADLDRLKKMVTA</sequence>
<dbReference type="Pfam" id="PF12641">
    <property type="entry name" value="Flavodoxin_3"/>
    <property type="match status" value="1"/>
</dbReference>
<dbReference type="EMBL" id="QSKF01000018">
    <property type="protein sequence ID" value="RHE36800.1"/>
    <property type="molecule type" value="Genomic_DNA"/>
</dbReference>
<dbReference type="SUPFAM" id="SSF52218">
    <property type="entry name" value="Flavoproteins"/>
    <property type="match status" value="1"/>
</dbReference>
<organism evidence="2 3">
    <name type="scientific">Blautia obeum</name>
    <dbReference type="NCBI Taxonomy" id="40520"/>
    <lineage>
        <taxon>Bacteria</taxon>
        <taxon>Bacillati</taxon>
        <taxon>Bacillota</taxon>
        <taxon>Clostridia</taxon>
        <taxon>Lachnospirales</taxon>
        <taxon>Lachnospiraceae</taxon>
        <taxon>Blautia</taxon>
    </lineage>
</organism>
<dbReference type="RefSeq" id="WP_118050697.1">
    <property type="nucleotide sequence ID" value="NZ_CABJFK010000018.1"/>
</dbReference>